<name>A0ABY1LHD1_9MICO</name>
<dbReference type="Proteomes" id="UP000190827">
    <property type="component" value="Unassembled WGS sequence"/>
</dbReference>
<evidence type="ECO:0008006" key="4">
    <source>
        <dbReference type="Google" id="ProtNLM"/>
    </source>
</evidence>
<reference evidence="2 3" key="1">
    <citation type="submission" date="2017-02" db="EMBL/GenBank/DDBJ databases">
        <authorList>
            <person name="Varghese N."/>
            <person name="Submissions S."/>
        </authorList>
    </citation>
    <scope>NUCLEOTIDE SEQUENCE [LARGE SCALE GENOMIC DNA]</scope>
    <source>
        <strain evidence="2 3">VKM Ac-1787</strain>
    </source>
</reference>
<feature type="compositionally biased region" description="Acidic residues" evidence="1">
    <location>
        <begin position="15"/>
        <end position="27"/>
    </location>
</feature>
<feature type="region of interest" description="Disordered" evidence="1">
    <location>
        <begin position="1"/>
        <end position="37"/>
    </location>
</feature>
<sequence length="178" mass="19287">MKNPFRRDGRPNDDSPVDDSPVDEQIDAPEQPNQGRTLEPAPEVLAELDALNEACRAAPDDIDAQIRLWRAVAALDRWVFINRGPEDNPRPYALAAQPGNLIGIYSSGKRAQEAAYANGLVPPDATVSLLAVPMPAAIDWVRSFGEHGVVGVTIDYPRLGAWCPLQNLAGLRPTDTQG</sequence>
<keyword evidence="3" id="KW-1185">Reference proteome</keyword>
<feature type="compositionally biased region" description="Basic and acidic residues" evidence="1">
    <location>
        <begin position="1"/>
        <end position="13"/>
    </location>
</feature>
<comment type="caution">
    <text evidence="2">The sequence shown here is derived from an EMBL/GenBank/DDBJ whole genome shotgun (WGS) entry which is preliminary data.</text>
</comment>
<evidence type="ECO:0000313" key="2">
    <source>
        <dbReference type="EMBL" id="SKC40838.1"/>
    </source>
</evidence>
<evidence type="ECO:0000313" key="3">
    <source>
        <dbReference type="Proteomes" id="UP000190827"/>
    </source>
</evidence>
<protein>
    <recommendedName>
        <fullName evidence="4">SseB protein N-terminal domain-containing protein</fullName>
    </recommendedName>
</protein>
<accession>A0ABY1LHD1</accession>
<dbReference type="EMBL" id="FUZO01000001">
    <property type="protein sequence ID" value="SKC40838.1"/>
    <property type="molecule type" value="Genomic_DNA"/>
</dbReference>
<gene>
    <name evidence="2" type="ORF">SAMN06295973_0659</name>
</gene>
<evidence type="ECO:0000256" key="1">
    <source>
        <dbReference type="SAM" id="MobiDB-lite"/>
    </source>
</evidence>
<organism evidence="2 3">
    <name type="scientific">Plantibacter cousiniae</name>
    <name type="common">nom. nud.</name>
    <dbReference type="NCBI Taxonomy" id="199709"/>
    <lineage>
        <taxon>Bacteria</taxon>
        <taxon>Bacillati</taxon>
        <taxon>Actinomycetota</taxon>
        <taxon>Actinomycetes</taxon>
        <taxon>Micrococcales</taxon>
        <taxon>Microbacteriaceae</taxon>
        <taxon>Plantibacter</taxon>
    </lineage>
</organism>
<proteinExistence type="predicted"/>
<dbReference type="RefSeq" id="WP_244175379.1">
    <property type="nucleotide sequence ID" value="NZ_FUZO01000001.1"/>
</dbReference>